<feature type="chain" id="PRO_5016628716" evidence="1">
    <location>
        <begin position="35"/>
        <end position="129"/>
    </location>
</feature>
<protein>
    <submittedName>
        <fullName evidence="2">Uncharacterized protein</fullName>
    </submittedName>
</protein>
<dbReference type="OrthoDB" id="5874416at2759"/>
<keyword evidence="1" id="KW-0732">Signal</keyword>
<accession>A0A368FFE5</accession>
<organism evidence="2 3">
    <name type="scientific">Ancylostoma caninum</name>
    <name type="common">Dog hookworm</name>
    <dbReference type="NCBI Taxonomy" id="29170"/>
    <lineage>
        <taxon>Eukaryota</taxon>
        <taxon>Metazoa</taxon>
        <taxon>Ecdysozoa</taxon>
        <taxon>Nematoda</taxon>
        <taxon>Chromadorea</taxon>
        <taxon>Rhabditida</taxon>
        <taxon>Rhabditina</taxon>
        <taxon>Rhabditomorpha</taxon>
        <taxon>Strongyloidea</taxon>
        <taxon>Ancylostomatidae</taxon>
        <taxon>Ancylostomatinae</taxon>
        <taxon>Ancylostoma</taxon>
    </lineage>
</organism>
<reference evidence="2 3" key="1">
    <citation type="submission" date="2014-10" db="EMBL/GenBank/DDBJ databases">
        <title>Draft genome of the hookworm Ancylostoma caninum.</title>
        <authorList>
            <person name="Mitreva M."/>
        </authorList>
    </citation>
    <scope>NUCLEOTIDE SEQUENCE [LARGE SCALE GENOMIC DNA]</scope>
    <source>
        <strain evidence="2 3">Baltimore</strain>
    </source>
</reference>
<keyword evidence="3" id="KW-1185">Reference proteome</keyword>
<feature type="signal peptide" evidence="1">
    <location>
        <begin position="1"/>
        <end position="34"/>
    </location>
</feature>
<proteinExistence type="predicted"/>
<evidence type="ECO:0000313" key="3">
    <source>
        <dbReference type="Proteomes" id="UP000252519"/>
    </source>
</evidence>
<dbReference type="AlphaFoldDB" id="A0A368FFE5"/>
<comment type="caution">
    <text evidence="2">The sequence shown here is derived from an EMBL/GenBank/DDBJ whole genome shotgun (WGS) entry which is preliminary data.</text>
</comment>
<dbReference type="EMBL" id="JOJR01001443">
    <property type="protein sequence ID" value="RCN30873.1"/>
    <property type="molecule type" value="Genomic_DNA"/>
</dbReference>
<evidence type="ECO:0000313" key="2">
    <source>
        <dbReference type="EMBL" id="RCN30873.1"/>
    </source>
</evidence>
<name>A0A368FFE5_ANCCA</name>
<gene>
    <name evidence="2" type="ORF">ANCCAN_23350</name>
</gene>
<sequence length="129" mass="14251">MNCWSVRKHFPSSYLKALYFLRVLTLAWLSLVRCQDGNETLDSSPANEIIKTSTADGKADAFITETTVEPFASPEAAPSDVRLKFAPSVVTVYFKPATEGKTGEHKGCEVVSAFFFVNILMNSKSRLLP</sequence>
<dbReference type="Proteomes" id="UP000252519">
    <property type="component" value="Unassembled WGS sequence"/>
</dbReference>
<evidence type="ECO:0000256" key="1">
    <source>
        <dbReference type="SAM" id="SignalP"/>
    </source>
</evidence>